<gene>
    <name evidence="1" type="ORF">B0A48_17345</name>
</gene>
<dbReference type="EMBL" id="NAJO01000061">
    <property type="protein sequence ID" value="OQN96785.1"/>
    <property type="molecule type" value="Genomic_DNA"/>
</dbReference>
<dbReference type="Proteomes" id="UP000192596">
    <property type="component" value="Unassembled WGS sequence"/>
</dbReference>
<comment type="caution">
    <text evidence="1">The sequence shown here is derived from an EMBL/GenBank/DDBJ whole genome shotgun (WGS) entry which is preliminary data.</text>
</comment>
<sequence length="187" mass="22018">MSSQASPWLSYPEARRQYRAGQLTWEGYIDQLLSRCLADSIHSVDEDNSCIAFEKFDLFICYVKEWTCANKIADTSPIKATFMAYRNSTIQELAATFPALRADYAPQFKSSLLLLALQERNAEVFRFLLARSDVQWNVRGFEGATYRVDKEKHPEIWEIIEGSEFRKQRPWMSLKQRERMERWCPLR</sequence>
<name>A0A1V8SC97_9PEZI</name>
<organism evidence="1 2">
    <name type="scientific">Cryoendolithus antarcticus</name>
    <dbReference type="NCBI Taxonomy" id="1507870"/>
    <lineage>
        <taxon>Eukaryota</taxon>
        <taxon>Fungi</taxon>
        <taxon>Dikarya</taxon>
        <taxon>Ascomycota</taxon>
        <taxon>Pezizomycotina</taxon>
        <taxon>Dothideomycetes</taxon>
        <taxon>Dothideomycetidae</taxon>
        <taxon>Cladosporiales</taxon>
        <taxon>Cladosporiaceae</taxon>
        <taxon>Cryoendolithus</taxon>
    </lineage>
</organism>
<reference evidence="2" key="1">
    <citation type="submission" date="2017-03" db="EMBL/GenBank/DDBJ databases">
        <title>Genomes of endolithic fungi from Antarctica.</title>
        <authorList>
            <person name="Coleine C."/>
            <person name="Masonjones S."/>
            <person name="Stajich J.E."/>
        </authorList>
    </citation>
    <scope>NUCLEOTIDE SEQUENCE [LARGE SCALE GENOMIC DNA]</scope>
    <source>
        <strain evidence="2">CCFEE 5527</strain>
    </source>
</reference>
<evidence type="ECO:0000313" key="1">
    <source>
        <dbReference type="EMBL" id="OQN96785.1"/>
    </source>
</evidence>
<dbReference type="InParanoid" id="A0A1V8SC97"/>
<keyword evidence="2" id="KW-1185">Reference proteome</keyword>
<dbReference type="OrthoDB" id="3764736at2759"/>
<protein>
    <submittedName>
        <fullName evidence="1">Uncharacterized protein</fullName>
    </submittedName>
</protein>
<proteinExistence type="predicted"/>
<accession>A0A1V8SC97</accession>
<evidence type="ECO:0000313" key="2">
    <source>
        <dbReference type="Proteomes" id="UP000192596"/>
    </source>
</evidence>
<dbReference type="AlphaFoldDB" id="A0A1V8SC97"/>